<feature type="domain" description="SPX" evidence="16">
    <location>
        <begin position="41"/>
        <end position="202"/>
    </location>
</feature>
<feature type="transmembrane region" description="Helical" evidence="15">
    <location>
        <begin position="806"/>
        <end position="825"/>
    </location>
</feature>
<dbReference type="Gene3D" id="3.50.50.60">
    <property type="entry name" value="FAD/NAD(P)-binding domain"/>
    <property type="match status" value="1"/>
</dbReference>
<accession>A0A364NBJ4</accession>
<keyword evidence="12" id="KW-0496">Mitochondrion</keyword>
<dbReference type="InterPro" id="IPR031656">
    <property type="entry name" value="DAO_C"/>
</dbReference>
<dbReference type="PANTHER" id="PTHR11985:SF15">
    <property type="entry name" value="GLYCEROL-3-PHOSPHATE DEHYDROGENASE, MITOCHONDRIAL"/>
    <property type="match status" value="1"/>
</dbReference>
<dbReference type="Proteomes" id="UP000249619">
    <property type="component" value="Unassembled WGS sequence"/>
</dbReference>
<dbReference type="SUPFAM" id="SSF54373">
    <property type="entry name" value="FAD-linked reductases, C-terminal domain"/>
    <property type="match status" value="1"/>
</dbReference>
<evidence type="ECO:0000259" key="16">
    <source>
        <dbReference type="PROSITE" id="PS51382"/>
    </source>
</evidence>
<dbReference type="PRINTS" id="PR01001">
    <property type="entry name" value="FADG3PDH"/>
</dbReference>
<dbReference type="EMBL" id="QGDH01000019">
    <property type="protein sequence ID" value="RAR14689.1"/>
    <property type="molecule type" value="Genomic_DNA"/>
</dbReference>
<comment type="caution">
    <text evidence="17">The sequence shown here is derived from an EMBL/GenBank/DDBJ whole genome shotgun (WGS) entry which is preliminary data.</text>
</comment>
<keyword evidence="7" id="KW-0677">Repeat</keyword>
<dbReference type="InterPro" id="IPR042267">
    <property type="entry name" value="VTC_sf"/>
</dbReference>
<feature type="region of interest" description="Disordered" evidence="14">
    <location>
        <begin position="719"/>
        <end position="739"/>
    </location>
</feature>
<feature type="region of interest" description="Disordered" evidence="14">
    <location>
        <begin position="1594"/>
        <end position="1621"/>
    </location>
</feature>
<keyword evidence="18" id="KW-1185">Reference proteome</keyword>
<feature type="compositionally biased region" description="Polar residues" evidence="14">
    <location>
        <begin position="14"/>
        <end position="25"/>
    </location>
</feature>
<dbReference type="GO" id="GO:0004368">
    <property type="term" value="F:glycerol-3-phosphate dehydrogenase (quinone) activity"/>
    <property type="evidence" value="ECO:0007669"/>
    <property type="project" value="UniProtKB-EC"/>
</dbReference>
<dbReference type="InterPro" id="IPR038299">
    <property type="entry name" value="DAO_C_sf"/>
</dbReference>
<keyword evidence="11 13" id="KW-0560">Oxidoreductase</keyword>
<evidence type="ECO:0000256" key="6">
    <source>
        <dbReference type="ARBA" id="ARBA00022723"/>
    </source>
</evidence>
<comment type="cofactor">
    <cofactor evidence="1 13">
        <name>FAD</name>
        <dbReference type="ChEBI" id="CHEBI:57692"/>
    </cofactor>
</comment>
<dbReference type="InterPro" id="IPR036188">
    <property type="entry name" value="FAD/NAD-bd_sf"/>
</dbReference>
<dbReference type="GO" id="GO:0006799">
    <property type="term" value="P:polyphosphate biosynthetic process"/>
    <property type="evidence" value="ECO:0007669"/>
    <property type="project" value="UniProtKB-ARBA"/>
</dbReference>
<evidence type="ECO:0000256" key="3">
    <source>
        <dbReference type="ARBA" id="ARBA00007330"/>
    </source>
</evidence>
<dbReference type="PANTHER" id="PTHR11985">
    <property type="entry name" value="GLYCEROL-3-PHOSPHATE DEHYDROGENASE"/>
    <property type="match status" value="1"/>
</dbReference>
<evidence type="ECO:0000313" key="18">
    <source>
        <dbReference type="Proteomes" id="UP000249619"/>
    </source>
</evidence>
<gene>
    <name evidence="17" type="ORF">DDE83_001912</name>
</gene>
<dbReference type="PROSITE" id="PS00977">
    <property type="entry name" value="FAD_G3PDH_1"/>
    <property type="match status" value="1"/>
</dbReference>
<name>A0A364NBJ4_STELY</name>
<dbReference type="EC" id="1.1.5.3" evidence="4 13"/>
<reference evidence="18" key="1">
    <citation type="submission" date="2018-05" db="EMBL/GenBank/DDBJ databases">
        <title>Draft genome sequence of Stemphylium lycopersici strain CIDEFI 213.</title>
        <authorList>
            <person name="Medina R."/>
            <person name="Franco M.E.E."/>
            <person name="Lucentini C.G."/>
            <person name="Saparrat M.C.N."/>
            <person name="Balatti P.A."/>
        </authorList>
    </citation>
    <scope>NUCLEOTIDE SEQUENCE [LARGE SCALE GENOMIC DNA]</scope>
    <source>
        <strain evidence="18">CIDEFI 213</strain>
    </source>
</reference>
<feature type="region of interest" description="Disordered" evidence="14">
    <location>
        <begin position="313"/>
        <end position="335"/>
    </location>
</feature>
<evidence type="ECO:0000256" key="5">
    <source>
        <dbReference type="ARBA" id="ARBA00022630"/>
    </source>
</evidence>
<keyword evidence="5 13" id="KW-0285">Flavoprotein</keyword>
<dbReference type="GO" id="GO:0006072">
    <property type="term" value="P:glycerol-3-phosphate metabolic process"/>
    <property type="evidence" value="ECO:0007669"/>
    <property type="project" value="UniProtKB-UniRule"/>
</dbReference>
<dbReference type="Pfam" id="PF01266">
    <property type="entry name" value="DAO"/>
    <property type="match status" value="1"/>
</dbReference>
<dbReference type="InterPro" id="IPR000447">
    <property type="entry name" value="G3P_DH_FAD-dep"/>
</dbReference>
<proteinExistence type="inferred from homology"/>
<evidence type="ECO:0000256" key="14">
    <source>
        <dbReference type="SAM" id="MobiDB-lite"/>
    </source>
</evidence>
<dbReference type="CDD" id="cd14474">
    <property type="entry name" value="SPX_YDR089W"/>
    <property type="match status" value="1"/>
</dbReference>
<comment type="subcellular location">
    <subcellularLocation>
        <location evidence="2">Mitochondrion</location>
    </subcellularLocation>
</comment>
<dbReference type="InterPro" id="IPR018966">
    <property type="entry name" value="VTC_domain"/>
</dbReference>
<dbReference type="GO" id="GO:0046872">
    <property type="term" value="F:metal ion binding"/>
    <property type="evidence" value="ECO:0007669"/>
    <property type="project" value="UniProtKB-KW"/>
</dbReference>
<dbReference type="PROSITE" id="PS00978">
    <property type="entry name" value="FAD_G3PDH_2"/>
    <property type="match status" value="1"/>
</dbReference>
<evidence type="ECO:0000256" key="1">
    <source>
        <dbReference type="ARBA" id="ARBA00001974"/>
    </source>
</evidence>
<dbReference type="InterPro" id="IPR006076">
    <property type="entry name" value="FAD-dep_OxRdtase"/>
</dbReference>
<evidence type="ECO:0000256" key="7">
    <source>
        <dbReference type="ARBA" id="ARBA00022737"/>
    </source>
</evidence>
<evidence type="ECO:0000256" key="12">
    <source>
        <dbReference type="ARBA" id="ARBA00023128"/>
    </source>
</evidence>
<evidence type="ECO:0000256" key="11">
    <source>
        <dbReference type="ARBA" id="ARBA00023002"/>
    </source>
</evidence>
<dbReference type="PROSITE" id="PS51382">
    <property type="entry name" value="SPX"/>
    <property type="match status" value="1"/>
</dbReference>
<keyword evidence="9" id="KW-0106">Calcium</keyword>
<keyword evidence="6" id="KW-0479">Metal-binding</keyword>
<keyword evidence="15" id="KW-0472">Membrane</keyword>
<dbReference type="InterPro" id="IPR004331">
    <property type="entry name" value="SPX_dom"/>
</dbReference>
<evidence type="ECO:0000256" key="10">
    <source>
        <dbReference type="ARBA" id="ARBA00022946"/>
    </source>
</evidence>
<evidence type="ECO:0000256" key="4">
    <source>
        <dbReference type="ARBA" id="ARBA00013029"/>
    </source>
</evidence>
<organism evidence="17 18">
    <name type="scientific">Stemphylium lycopersici</name>
    <name type="common">Tomato gray leaf spot disease fungus</name>
    <name type="synonym">Thyrospora lycopersici</name>
    <dbReference type="NCBI Taxonomy" id="183478"/>
    <lineage>
        <taxon>Eukaryota</taxon>
        <taxon>Fungi</taxon>
        <taxon>Dikarya</taxon>
        <taxon>Ascomycota</taxon>
        <taxon>Pezizomycotina</taxon>
        <taxon>Dothideomycetes</taxon>
        <taxon>Pleosporomycetidae</taxon>
        <taxon>Pleosporales</taxon>
        <taxon>Pleosporineae</taxon>
        <taxon>Pleosporaceae</taxon>
        <taxon>Stemphylium</taxon>
    </lineage>
</organism>
<feature type="region of interest" description="Disordered" evidence="14">
    <location>
        <begin position="581"/>
        <end position="667"/>
    </location>
</feature>
<evidence type="ECO:0000256" key="13">
    <source>
        <dbReference type="RuleBase" id="RU361217"/>
    </source>
</evidence>
<evidence type="ECO:0000256" key="15">
    <source>
        <dbReference type="SAM" id="Phobius"/>
    </source>
</evidence>
<dbReference type="GO" id="GO:0005739">
    <property type="term" value="C:mitochondrion"/>
    <property type="evidence" value="ECO:0007669"/>
    <property type="project" value="UniProtKB-SubCell"/>
</dbReference>
<feature type="compositionally biased region" description="Acidic residues" evidence="14">
    <location>
        <begin position="728"/>
        <end position="739"/>
    </location>
</feature>
<comment type="similarity">
    <text evidence="3 13">Belongs to the FAD-dependent glycerol-3-phosphate dehydrogenase family.</text>
</comment>
<dbReference type="SUPFAM" id="SSF51905">
    <property type="entry name" value="FAD/NAD(P)-binding domain"/>
    <property type="match status" value="1"/>
</dbReference>
<keyword evidence="15" id="KW-0812">Transmembrane</keyword>
<feature type="compositionally biased region" description="Polar residues" evidence="14">
    <location>
        <begin position="593"/>
        <end position="621"/>
    </location>
</feature>
<dbReference type="FunFam" id="1.10.8.870:FF:000001">
    <property type="entry name" value="Glycerol-3-phosphate dehydrogenase"/>
    <property type="match status" value="1"/>
</dbReference>
<dbReference type="FunFam" id="3.30.9.10:FF:000001">
    <property type="entry name" value="Glycerol-3-phosphate dehydrogenase"/>
    <property type="match status" value="1"/>
</dbReference>
<keyword evidence="8" id="KW-0274">FAD</keyword>
<dbReference type="Pfam" id="PF09359">
    <property type="entry name" value="VTC"/>
    <property type="match status" value="1"/>
</dbReference>
<dbReference type="Gene3D" id="3.20.100.30">
    <property type="entry name" value="VTC, catalytic tunnel domain"/>
    <property type="match status" value="1"/>
</dbReference>
<dbReference type="Gene3D" id="3.30.9.10">
    <property type="entry name" value="D-Amino Acid Oxidase, subunit A, domain 2"/>
    <property type="match status" value="1"/>
</dbReference>
<keyword evidence="10" id="KW-0809">Transit peptide</keyword>
<evidence type="ECO:0000256" key="2">
    <source>
        <dbReference type="ARBA" id="ARBA00004173"/>
    </source>
</evidence>
<feature type="region of interest" description="Disordered" evidence="14">
    <location>
        <begin position="1"/>
        <end position="31"/>
    </location>
</feature>
<keyword evidence="15" id="KW-1133">Transmembrane helix</keyword>
<comment type="catalytic activity">
    <reaction evidence="13">
        <text>a quinone + sn-glycerol 3-phosphate = dihydroxyacetone phosphate + a quinol</text>
        <dbReference type="Rhea" id="RHEA:18977"/>
        <dbReference type="ChEBI" id="CHEBI:24646"/>
        <dbReference type="ChEBI" id="CHEBI:57597"/>
        <dbReference type="ChEBI" id="CHEBI:57642"/>
        <dbReference type="ChEBI" id="CHEBI:132124"/>
        <dbReference type="EC" id="1.1.5.3"/>
    </reaction>
</comment>
<evidence type="ECO:0000256" key="8">
    <source>
        <dbReference type="ARBA" id="ARBA00022827"/>
    </source>
</evidence>
<dbReference type="STRING" id="183478.A0A364NBJ4"/>
<evidence type="ECO:0000256" key="9">
    <source>
        <dbReference type="ARBA" id="ARBA00022837"/>
    </source>
</evidence>
<feature type="compositionally biased region" description="Polar residues" evidence="14">
    <location>
        <begin position="1598"/>
        <end position="1610"/>
    </location>
</feature>
<protein>
    <recommendedName>
        <fullName evidence="4 13">Glycerol-3-phosphate dehydrogenase</fullName>
        <ecNumber evidence="4 13">1.1.5.3</ecNumber>
    </recommendedName>
</protein>
<evidence type="ECO:0000313" key="17">
    <source>
        <dbReference type="EMBL" id="RAR14689.1"/>
    </source>
</evidence>
<dbReference type="Gene3D" id="1.10.8.870">
    <property type="entry name" value="Alpha-glycerophosphate oxidase, cap domain"/>
    <property type="match status" value="1"/>
</dbReference>
<dbReference type="Pfam" id="PF16901">
    <property type="entry name" value="DAO_C"/>
    <property type="match status" value="1"/>
</dbReference>
<sequence length="1621" mass="179497">MAFSMAPMSHRSLPVTQRLESQTAPSIERPPTPIFAELSGMKYGDTLRQRSIPEWGHYNIDYDYLKDLIKHQTTPGTNRAVSIPGQGKSTERAFGDTFFKVLAGQHDRINLFVSSKSGEIERRLEHISKTLDQLRAKRDPASGRLPARTVERYAKIEADVIRTGEEIKSLSRFQVTQRTGFIKILKKYKRWTKDRELGHVFKQEIGGRPDSLFQLDLGYLLDQFIDVLDTLRSAFDAEGTSSANATNVTGQSSAARISRSLEKGNDLDFDLALNTVPLGSKGNKATYWIHPDHVVEAQVLLLQHMRLYISNARRNSSTRGTPLRRHSSTTNIDPYLGNEDTTGLVILDHAEAFAFKQNASTVGAAEETQGSMGIKAAGQVRCCASGQAAVVVCTDADVQQPSPAAVKTTKMERRYLKSFLETPVDEGDGKRSGSPIGSTKEDAFAIRQWLAEHRSAKPIAGAISKRTRFTGLHNNSAGGIWASLDKDVCLTENLFKDLGGDDWTVAARSESAKRFPHAILEIRREGNQAMSLIQTLDRSHLVERVRGFSLEAHAVWTCCKPSAMSTPFWISLLEKDIRKLPEPVQRRSRKARGSTSDSVPQLSPPATSTSNTSCDGQSSPLASRYEESSATSVHEFVDPPPLQAFRKKSRKPYSEYPPPMTRDPEPEVQQRYWNEYDHPEDEEAGYYIYVDPDAPVKFPGQDFFEAWARKTKQLFGARDRAKPASLSDIEDSDDDDADTIESSPIIHAANYGTTGSYKQNAGREGYFSTLFRSLRDPRHDADMYNERRALLGQVETHQHKIEMTKLRFYSTALGAAVVLDLILGLMTMTSRKKERGVVDAGVMIGTICTLVLAWSDCDCTSRDTLTHPQNIMAARRGSRFIKPLLYTAGAGAVGAGALYVTLRPRDIPGSEAAAVPPPTYGEGGIFRPPQFPVAKSREEQIAQLKRSAGVVSQVAERAKKWLGGGNSAAPAEAAEEEPYDLLVIGGGATGAGIALDAVTRGLKVAMVERDDFSSGTSSKSTKLVHGGVRYLEKAVWNLDYNQYSLVVEALRERRYFLDTAPHLSQWLPIMIPIQKWWQAPYFWAGTKFYDFLAGSENIESSYYMTKSKALDAFPMLKKEGLVGALVYYDGAHNDSRMNVSLAMTAALYGATVVNHLEVTSLEKDANGRLCGAKAKDLIAESDGKKSEEFSIKAKGIINATGPFTDSIRKMDDQEVPEIVAPSSGVHVILPGYYSPANMGLIDPNTSDGRVVFFLPWQGNTIAGTTDTACDIKQNPIAGEEEIDWILKEVKRYLQPEINVRRGDVLAAWSGIRPLVRDPNASATEGLVRNHLVTTSPSGLMTCSGGKWTTYRQMAEETVDEAIKEYGLKTQPLVNPTLVSGTEVKDEAPLDGTCQTHRVRLVGAHGFSKTLFINLIQHYGIETDVAKYLCQAYGDRAWSVAALSSPTEQRFPVRGIKMSELYPYIDGEVRYCVRHEYAQTATDVIARRMRLAFLNAQAALEALPKVIDIMSEELKWDNKRKETEWKNGITFLGSMGLPKSKLSLTRKEVESGHVGKFADEEHHLYARHGESNPDEEACANLFAFGIRLNEVFTDKPNEPLQSDSKFKSGQNPVVERKAEVNK</sequence>